<keyword evidence="3" id="KW-1185">Reference proteome</keyword>
<protein>
    <submittedName>
        <fullName evidence="2">Predicted protein</fullName>
    </submittedName>
</protein>
<proteinExistence type="predicted"/>
<feature type="compositionally biased region" description="Low complexity" evidence="1">
    <location>
        <begin position="9"/>
        <end position="21"/>
    </location>
</feature>
<sequence>MDQSTIYHSSSAPNSPASEPSTPMPHDSPKFDMQRFHRWTGRSQPEAGFPLSEQMSPSVQPIYPWDRVPINGNGPEFQPAGRDFVPGKITYPETFFARCPRSVFTKNQHWVARLFELYPKS</sequence>
<evidence type="ECO:0000256" key="1">
    <source>
        <dbReference type="SAM" id="MobiDB-lite"/>
    </source>
</evidence>
<organism evidence="3">
    <name type="scientific">Arabidopsis lyrata subsp. lyrata</name>
    <name type="common">Lyre-leaved rock-cress</name>
    <dbReference type="NCBI Taxonomy" id="81972"/>
    <lineage>
        <taxon>Eukaryota</taxon>
        <taxon>Viridiplantae</taxon>
        <taxon>Streptophyta</taxon>
        <taxon>Embryophyta</taxon>
        <taxon>Tracheophyta</taxon>
        <taxon>Spermatophyta</taxon>
        <taxon>Magnoliopsida</taxon>
        <taxon>eudicotyledons</taxon>
        <taxon>Gunneridae</taxon>
        <taxon>Pentapetalae</taxon>
        <taxon>rosids</taxon>
        <taxon>malvids</taxon>
        <taxon>Brassicales</taxon>
        <taxon>Brassicaceae</taxon>
        <taxon>Camelineae</taxon>
        <taxon>Arabidopsis</taxon>
    </lineage>
</organism>
<accession>D7L111</accession>
<dbReference type="AlphaFoldDB" id="D7L111"/>
<dbReference type="Proteomes" id="UP000008694">
    <property type="component" value="Unassembled WGS sequence"/>
</dbReference>
<feature type="region of interest" description="Disordered" evidence="1">
    <location>
        <begin position="1"/>
        <end position="32"/>
    </location>
</feature>
<name>D7L111_ARALL</name>
<reference evidence="3" key="1">
    <citation type="journal article" date="2011" name="Nat. Genet.">
        <title>The Arabidopsis lyrata genome sequence and the basis of rapid genome size change.</title>
        <authorList>
            <person name="Hu T.T."/>
            <person name="Pattyn P."/>
            <person name="Bakker E.G."/>
            <person name="Cao J."/>
            <person name="Cheng J.-F."/>
            <person name="Clark R.M."/>
            <person name="Fahlgren N."/>
            <person name="Fawcett J.A."/>
            <person name="Grimwood J."/>
            <person name="Gundlach H."/>
            <person name="Haberer G."/>
            <person name="Hollister J.D."/>
            <person name="Ossowski S."/>
            <person name="Ottilar R.P."/>
            <person name="Salamov A.A."/>
            <person name="Schneeberger K."/>
            <person name="Spannagl M."/>
            <person name="Wang X."/>
            <person name="Yang L."/>
            <person name="Nasrallah M.E."/>
            <person name="Bergelson J."/>
            <person name="Carrington J.C."/>
            <person name="Gaut B.S."/>
            <person name="Schmutz J."/>
            <person name="Mayer K.F.X."/>
            <person name="Van de Peer Y."/>
            <person name="Grigoriev I.V."/>
            <person name="Nordborg M."/>
            <person name="Weigel D."/>
            <person name="Guo Y.-L."/>
        </authorList>
    </citation>
    <scope>NUCLEOTIDE SEQUENCE [LARGE SCALE GENOMIC DNA]</scope>
    <source>
        <strain evidence="3">cv. MN47</strain>
    </source>
</reference>
<evidence type="ECO:0000313" key="3">
    <source>
        <dbReference type="Proteomes" id="UP000008694"/>
    </source>
</evidence>
<evidence type="ECO:0000313" key="2">
    <source>
        <dbReference type="EMBL" id="EFH60086.1"/>
    </source>
</evidence>
<dbReference type="EMBL" id="GL348715">
    <property type="protein sequence ID" value="EFH60086.1"/>
    <property type="molecule type" value="Genomic_DNA"/>
</dbReference>
<gene>
    <name evidence="2" type="ORF">ARALYDRAFT_674085</name>
</gene>
<dbReference type="Gramene" id="Al_scaffold_0003_3282">
    <property type="protein sequence ID" value="Al_scaffold_0003_3282"/>
    <property type="gene ID" value="Al_scaffold_0003_3282"/>
</dbReference>
<dbReference type="HOGENOM" id="CLU_2041230_0_0_1"/>